<dbReference type="InterPro" id="IPR038628">
    <property type="entry name" value="XkdM-like_sf"/>
</dbReference>
<protein>
    <submittedName>
        <fullName evidence="1">Phage portal protein</fullName>
    </submittedName>
</protein>
<organism evidence="1 2">
    <name type="scientific">Salibacterium salarium</name>
    <dbReference type="NCBI Taxonomy" id="284579"/>
    <lineage>
        <taxon>Bacteria</taxon>
        <taxon>Bacillati</taxon>
        <taxon>Bacillota</taxon>
        <taxon>Bacilli</taxon>
        <taxon>Bacillales</taxon>
        <taxon>Bacillaceae</taxon>
    </lineage>
</organism>
<accession>A0A428MSR5</accession>
<evidence type="ECO:0000313" key="2">
    <source>
        <dbReference type="Proteomes" id="UP000275076"/>
    </source>
</evidence>
<proteinExistence type="predicted"/>
<sequence length="147" mass="16218">MAQPLDSSRVIDGTFGEVRQDGRWLTNVYSVEANVSISYNDVSRSGTRWTGKKPGALEGTGTMTGYKVTSDLAKSIGSITEDRGTPYVTELIFKLDDPQSFGAERVRLKNVQFEQITLGNFEVGSIVEEETPFNFDGYEFLDEITAG</sequence>
<dbReference type="EMBL" id="RBVX01000095">
    <property type="protein sequence ID" value="RSL29098.1"/>
    <property type="molecule type" value="Genomic_DNA"/>
</dbReference>
<keyword evidence="2" id="KW-1185">Reference proteome</keyword>
<gene>
    <name evidence="1" type="ORF">D7Z54_33075</name>
</gene>
<evidence type="ECO:0000313" key="1">
    <source>
        <dbReference type="EMBL" id="RSL29098.1"/>
    </source>
</evidence>
<dbReference type="Gene3D" id="2.30.110.40">
    <property type="entry name" value="Phage tail tube protein"/>
    <property type="match status" value="1"/>
</dbReference>
<dbReference type="InterPro" id="IPR018989">
    <property type="entry name" value="DUF2001"/>
</dbReference>
<dbReference type="SUPFAM" id="SSF69279">
    <property type="entry name" value="Phage tail proteins"/>
    <property type="match status" value="1"/>
</dbReference>
<reference evidence="1 2" key="1">
    <citation type="submission" date="2018-10" db="EMBL/GenBank/DDBJ databases">
        <title>Draft genome sequence of Bacillus salarius IM0101, isolated from a hypersaline soil in Inner Mongolia, China.</title>
        <authorList>
            <person name="Yamprayoonswat W."/>
            <person name="Boonvisut S."/>
            <person name="Jumpathong W."/>
            <person name="Sittihan S."/>
            <person name="Ruangsuj P."/>
            <person name="Wanthongcharoen S."/>
            <person name="Thongpramul N."/>
            <person name="Pimmason S."/>
            <person name="Yu B."/>
            <person name="Yasawong M."/>
        </authorList>
    </citation>
    <scope>NUCLEOTIDE SEQUENCE [LARGE SCALE GENOMIC DNA]</scope>
    <source>
        <strain evidence="1 2">IM0101</strain>
    </source>
</reference>
<comment type="caution">
    <text evidence="1">The sequence shown here is derived from an EMBL/GenBank/DDBJ whole genome shotgun (WGS) entry which is preliminary data.</text>
</comment>
<name>A0A428MSR5_9BACI</name>
<dbReference type="Pfam" id="PF09393">
    <property type="entry name" value="DUF2001"/>
    <property type="match status" value="1"/>
</dbReference>
<dbReference type="RefSeq" id="WP_125563175.1">
    <property type="nucleotide sequence ID" value="NZ_RBVX01000095.1"/>
</dbReference>
<dbReference type="AlphaFoldDB" id="A0A428MSR5"/>
<dbReference type="OrthoDB" id="1697482at2"/>
<dbReference type="Proteomes" id="UP000275076">
    <property type="component" value="Unassembled WGS sequence"/>
</dbReference>